<dbReference type="PANTHER" id="PTHR30143">
    <property type="entry name" value="ACID HYDRATASE"/>
    <property type="match status" value="1"/>
</dbReference>
<keyword evidence="4" id="KW-1185">Reference proteome</keyword>
<dbReference type="Gene3D" id="3.90.850.10">
    <property type="entry name" value="Fumarylacetoacetase-like, C-terminal domain"/>
    <property type="match status" value="1"/>
</dbReference>
<name>A0ABW3FFY5_9HYPH</name>
<gene>
    <name evidence="3" type="ORF">ACFQ14_04940</name>
</gene>
<evidence type="ECO:0000313" key="4">
    <source>
        <dbReference type="Proteomes" id="UP001597101"/>
    </source>
</evidence>
<evidence type="ECO:0000256" key="1">
    <source>
        <dbReference type="ARBA" id="ARBA00023239"/>
    </source>
</evidence>
<dbReference type="InterPro" id="IPR036663">
    <property type="entry name" value="Fumarylacetoacetase_C_sf"/>
</dbReference>
<dbReference type="InterPro" id="IPR050772">
    <property type="entry name" value="Hydratase-Decarb/MhpD_sf"/>
</dbReference>
<dbReference type="RefSeq" id="WP_377211593.1">
    <property type="nucleotide sequence ID" value="NZ_JBHTJV010000003.1"/>
</dbReference>
<evidence type="ECO:0000313" key="3">
    <source>
        <dbReference type="EMBL" id="MFD0915746.1"/>
    </source>
</evidence>
<organism evidence="3 4">
    <name type="scientific">Pseudahrensia aquimaris</name>
    <dbReference type="NCBI Taxonomy" id="744461"/>
    <lineage>
        <taxon>Bacteria</taxon>
        <taxon>Pseudomonadati</taxon>
        <taxon>Pseudomonadota</taxon>
        <taxon>Alphaproteobacteria</taxon>
        <taxon>Hyphomicrobiales</taxon>
        <taxon>Ahrensiaceae</taxon>
        <taxon>Pseudahrensia</taxon>
    </lineage>
</organism>
<proteinExistence type="predicted"/>
<evidence type="ECO:0000259" key="2">
    <source>
        <dbReference type="Pfam" id="PF01557"/>
    </source>
</evidence>
<reference evidence="4" key="1">
    <citation type="journal article" date="2019" name="Int. J. Syst. Evol. Microbiol.">
        <title>The Global Catalogue of Microorganisms (GCM) 10K type strain sequencing project: providing services to taxonomists for standard genome sequencing and annotation.</title>
        <authorList>
            <consortium name="The Broad Institute Genomics Platform"/>
            <consortium name="The Broad Institute Genome Sequencing Center for Infectious Disease"/>
            <person name="Wu L."/>
            <person name="Ma J."/>
        </authorList>
    </citation>
    <scope>NUCLEOTIDE SEQUENCE [LARGE SCALE GENOMIC DNA]</scope>
    <source>
        <strain evidence="4">CCUG 60023</strain>
    </source>
</reference>
<dbReference type="PANTHER" id="PTHR30143:SF0">
    <property type="entry name" value="2-KETO-4-PENTENOATE HYDRATASE"/>
    <property type="match status" value="1"/>
</dbReference>
<keyword evidence="1" id="KW-0456">Lyase</keyword>
<dbReference type="InterPro" id="IPR011234">
    <property type="entry name" value="Fumarylacetoacetase-like_C"/>
</dbReference>
<accession>A0ABW3FFY5</accession>
<feature type="domain" description="Fumarylacetoacetase-like C-terminal" evidence="2">
    <location>
        <begin position="78"/>
        <end position="252"/>
    </location>
</feature>
<dbReference type="Proteomes" id="UP001597101">
    <property type="component" value="Unassembled WGS sequence"/>
</dbReference>
<dbReference type="EMBL" id="JBHTJV010000003">
    <property type="protein sequence ID" value="MFD0915746.1"/>
    <property type="molecule type" value="Genomic_DNA"/>
</dbReference>
<comment type="caution">
    <text evidence="3">The sequence shown here is derived from an EMBL/GenBank/DDBJ whole genome shotgun (WGS) entry which is preliminary data.</text>
</comment>
<protein>
    <submittedName>
        <fullName evidence="3">2-keto-4-pentenoate hydratase</fullName>
    </submittedName>
</protein>
<dbReference type="Pfam" id="PF01557">
    <property type="entry name" value="FAA_hydrolase"/>
    <property type="match status" value="1"/>
</dbReference>
<dbReference type="SUPFAM" id="SSF56529">
    <property type="entry name" value="FAH"/>
    <property type="match status" value="1"/>
</dbReference>
<sequence length="255" mass="26143">MNSSEFATAIAEARRTGVQAHVELPDPKPTMAQALEHQKAVVAAFGSPHIGWKVGATNDGAQKAFGLDGPFYGPMVEASLVEEGGAIAARPTVMAVEPEYAFKMARDYPAAGEAINEETAADAVASCHIALEVIGRCVGSESFQNGIGLTVDFAGNSAFIVGSEIKDWQNADLVSAPVQGMSDGETVQEGSGANVMGAPLTSLVWMAKALADQGSSLKAGEWVSTGTCTAPVPAKAGTTVSASFGDFGTVSVKFT</sequence>